<feature type="region of interest" description="Disordered" evidence="1">
    <location>
        <begin position="1"/>
        <end position="165"/>
    </location>
</feature>
<dbReference type="PANTHER" id="PTHR22055">
    <property type="entry name" value="28 KDA HEAT- AND ACID-STABLE PHOSPHOPROTEIN PDGF-ASSOCIATED PROTEIN"/>
    <property type="match status" value="1"/>
</dbReference>
<evidence type="ECO:0000313" key="3">
    <source>
        <dbReference type="EMBL" id="KAG0147430.1"/>
    </source>
</evidence>
<organism evidence="3 4">
    <name type="scientific">Cronartium quercuum f. sp. fusiforme G11</name>
    <dbReference type="NCBI Taxonomy" id="708437"/>
    <lineage>
        <taxon>Eukaryota</taxon>
        <taxon>Fungi</taxon>
        <taxon>Dikarya</taxon>
        <taxon>Basidiomycota</taxon>
        <taxon>Pucciniomycotina</taxon>
        <taxon>Pucciniomycetes</taxon>
        <taxon>Pucciniales</taxon>
        <taxon>Coleosporiaceae</taxon>
        <taxon>Cronartium</taxon>
    </lineage>
</organism>
<dbReference type="InterPro" id="IPR039876">
    <property type="entry name" value="HAP28"/>
</dbReference>
<comment type="caution">
    <text evidence="3">The sequence shown here is derived from an EMBL/GenBank/DDBJ whole genome shotgun (WGS) entry which is preliminary data.</text>
</comment>
<dbReference type="InterPro" id="IPR019380">
    <property type="entry name" value="Casein_kinase_sb_PP28"/>
</dbReference>
<feature type="region of interest" description="Disordered" evidence="1">
    <location>
        <begin position="202"/>
        <end position="223"/>
    </location>
</feature>
<dbReference type="Proteomes" id="UP000886653">
    <property type="component" value="Unassembled WGS sequence"/>
</dbReference>
<dbReference type="AlphaFoldDB" id="A0A9P6TD80"/>
<protein>
    <recommendedName>
        <fullName evidence="2">Casein kinase substrate phosphoprotein PP28 domain-containing protein</fullName>
    </recommendedName>
</protein>
<accession>A0A9P6TD80</accession>
<feature type="compositionally biased region" description="Basic and acidic residues" evidence="1">
    <location>
        <begin position="19"/>
        <end position="34"/>
    </location>
</feature>
<keyword evidence="4" id="KW-1185">Reference proteome</keyword>
<proteinExistence type="predicted"/>
<evidence type="ECO:0000313" key="4">
    <source>
        <dbReference type="Proteomes" id="UP000886653"/>
    </source>
</evidence>
<gene>
    <name evidence="3" type="ORF">CROQUDRAFT_656167</name>
</gene>
<sequence length="223" mass="24104">MVRNAGKFGKPKRGGGKMFSRDLQRLDDNEGRAEDSEDGSSAEETESSEGSDEEPGSNASNNGRANNLNYGSTLTSQSSSRTQPDESGSSMTTAEARAARKAAKKGGAGKAPKKDDSDDDESDGLEDLANPNRAQKKAVKISEIEKVASGPMNRKEREAAEKKAAQERYWKLHQAGKTDEAKVDLARLAKIRQEREHAAAVRKAEAEAKEKETAAKLAARKKR</sequence>
<reference evidence="3" key="1">
    <citation type="submission" date="2013-11" db="EMBL/GenBank/DDBJ databases">
        <title>Genome sequence of the fusiform rust pathogen reveals effectors for host alternation and coevolution with pine.</title>
        <authorList>
            <consortium name="DOE Joint Genome Institute"/>
            <person name="Smith K."/>
            <person name="Pendleton A."/>
            <person name="Kubisiak T."/>
            <person name="Anderson C."/>
            <person name="Salamov A."/>
            <person name="Aerts A."/>
            <person name="Riley R."/>
            <person name="Clum A."/>
            <person name="Lindquist E."/>
            <person name="Ence D."/>
            <person name="Campbell M."/>
            <person name="Kronenberg Z."/>
            <person name="Feau N."/>
            <person name="Dhillon B."/>
            <person name="Hamelin R."/>
            <person name="Burleigh J."/>
            <person name="Smith J."/>
            <person name="Yandell M."/>
            <person name="Nelson C."/>
            <person name="Grigoriev I."/>
            <person name="Davis J."/>
        </authorList>
    </citation>
    <scope>NUCLEOTIDE SEQUENCE</scope>
    <source>
        <strain evidence="3">G11</strain>
    </source>
</reference>
<evidence type="ECO:0000259" key="2">
    <source>
        <dbReference type="Pfam" id="PF10252"/>
    </source>
</evidence>
<feature type="compositionally biased region" description="Basic and acidic residues" evidence="1">
    <location>
        <begin position="153"/>
        <end position="165"/>
    </location>
</feature>
<name>A0A9P6TD80_9BASI</name>
<feature type="compositionally biased region" description="Acidic residues" evidence="1">
    <location>
        <begin position="117"/>
        <end position="126"/>
    </location>
</feature>
<feature type="domain" description="Casein kinase substrate phosphoprotein PP28" evidence="2">
    <location>
        <begin position="130"/>
        <end position="207"/>
    </location>
</feature>
<feature type="compositionally biased region" description="Low complexity" evidence="1">
    <location>
        <begin position="56"/>
        <end position="82"/>
    </location>
</feature>
<feature type="compositionally biased region" description="Basic and acidic residues" evidence="1">
    <location>
        <begin position="202"/>
        <end position="214"/>
    </location>
</feature>
<dbReference type="EMBL" id="MU167248">
    <property type="protein sequence ID" value="KAG0147430.1"/>
    <property type="molecule type" value="Genomic_DNA"/>
</dbReference>
<dbReference type="Pfam" id="PF10252">
    <property type="entry name" value="PP28"/>
    <property type="match status" value="1"/>
</dbReference>
<feature type="compositionally biased region" description="Acidic residues" evidence="1">
    <location>
        <begin position="35"/>
        <end position="55"/>
    </location>
</feature>
<evidence type="ECO:0000256" key="1">
    <source>
        <dbReference type="SAM" id="MobiDB-lite"/>
    </source>
</evidence>